<comment type="subcellular location">
    <subcellularLocation>
        <location evidence="1">Cell membrane</location>
    </subcellularLocation>
</comment>
<sequence>MKSGTSCWKSFANPGSWMARRLRTILVVIPAHNEERYILDCLEAVDRSKLNLQAVCPGIAVHTMVVLDTCTDSTAQRASDFAATHPGYFAHHVNFGNVGATRAFGIAQGLNRLPGPHGTSETWIACTDADTRVPENWLKEFAVAYLGGADAVTGTVEPDRVELAPQLYRQWRERYVLAPHHPHIHGANLGVSATAYLQVGGFKTLAAHEDVELVARLRRRGYRVVATDQLHAVTSGRLEGRLKSGFADYLSALAGETGTCADNSLDTIRAG</sequence>
<evidence type="ECO:0000256" key="9">
    <source>
        <dbReference type="ARBA" id="ARBA00040345"/>
    </source>
</evidence>
<keyword evidence="4 11" id="KW-0808">Transferase</keyword>
<dbReference type="GO" id="GO:0005886">
    <property type="term" value="C:plasma membrane"/>
    <property type="evidence" value="ECO:0007669"/>
    <property type="project" value="UniProtKB-SubCell"/>
</dbReference>
<proteinExistence type="inferred from homology"/>
<name>A0A365YHI5_9MICC</name>
<keyword evidence="3" id="KW-0328">Glycosyltransferase</keyword>
<dbReference type="Pfam" id="PF00535">
    <property type="entry name" value="Glycos_transf_2"/>
    <property type="match status" value="1"/>
</dbReference>
<evidence type="ECO:0000256" key="8">
    <source>
        <dbReference type="ARBA" id="ARBA00038120"/>
    </source>
</evidence>
<comment type="similarity">
    <text evidence="8">Belongs to the glycosyltransferase 2 family. CrtQ subfamily.</text>
</comment>
<dbReference type="GO" id="GO:0016757">
    <property type="term" value="F:glycosyltransferase activity"/>
    <property type="evidence" value="ECO:0007669"/>
    <property type="project" value="UniProtKB-KW"/>
</dbReference>
<keyword evidence="5" id="KW-0472">Membrane</keyword>
<dbReference type="AlphaFoldDB" id="A0A365YHI5"/>
<organism evidence="11 12">
    <name type="scientific">Glutamicibacter soli</name>
    <dbReference type="NCBI Taxonomy" id="453836"/>
    <lineage>
        <taxon>Bacteria</taxon>
        <taxon>Bacillati</taxon>
        <taxon>Actinomycetota</taxon>
        <taxon>Actinomycetes</taxon>
        <taxon>Micrococcales</taxon>
        <taxon>Micrococcaceae</taxon>
        <taxon>Glutamicibacter</taxon>
    </lineage>
</organism>
<feature type="domain" description="Glycosyltransferase 2-like" evidence="10">
    <location>
        <begin position="27"/>
        <end position="162"/>
    </location>
</feature>
<comment type="pathway">
    <text evidence="7">Carotenoid biosynthesis; staphyloxanthin biosynthesis; staphyloxanthin from farnesyl diphosphate: step 4/5.</text>
</comment>
<comment type="function">
    <text evidence="6">Catalyzes the glycosylation of 4,4'-diaponeurosporenoate, i.e. the esterification of glucose at the C1'' position with the carboxyl group of 4,4'-diaponeurosporenic acid, to form glycosyl-4,4'-diaponeurosporenoate. This is a step in the biosynthesis of staphyloxanthin, an orange pigment present in most staphylococci strains.</text>
</comment>
<evidence type="ECO:0000256" key="6">
    <source>
        <dbReference type="ARBA" id="ARBA00037281"/>
    </source>
</evidence>
<dbReference type="PANTHER" id="PTHR43646:SF2">
    <property type="entry name" value="GLYCOSYLTRANSFERASE 2-LIKE DOMAIN-CONTAINING PROTEIN"/>
    <property type="match status" value="1"/>
</dbReference>
<evidence type="ECO:0000313" key="11">
    <source>
        <dbReference type="EMBL" id="RBM01877.1"/>
    </source>
</evidence>
<dbReference type="InterPro" id="IPR001173">
    <property type="entry name" value="Glyco_trans_2-like"/>
</dbReference>
<accession>A0A365YHI5</accession>
<evidence type="ECO:0000259" key="10">
    <source>
        <dbReference type="Pfam" id="PF00535"/>
    </source>
</evidence>
<evidence type="ECO:0000256" key="3">
    <source>
        <dbReference type="ARBA" id="ARBA00022676"/>
    </source>
</evidence>
<keyword evidence="2" id="KW-1003">Cell membrane</keyword>
<evidence type="ECO:0000256" key="7">
    <source>
        <dbReference type="ARBA" id="ARBA00037904"/>
    </source>
</evidence>
<comment type="caution">
    <text evidence="11">The sequence shown here is derived from an EMBL/GenBank/DDBJ whole genome shotgun (WGS) entry which is preliminary data.</text>
</comment>
<dbReference type="EMBL" id="POAF01000003">
    <property type="protein sequence ID" value="RBM01877.1"/>
    <property type="molecule type" value="Genomic_DNA"/>
</dbReference>
<dbReference type="Proteomes" id="UP000252167">
    <property type="component" value="Unassembled WGS sequence"/>
</dbReference>
<protein>
    <recommendedName>
        <fullName evidence="9">4,4'-diaponeurosporenoate glycosyltransferase</fullName>
    </recommendedName>
</protein>
<gene>
    <name evidence="11" type="ORF">C1H84_08550</name>
</gene>
<dbReference type="SUPFAM" id="SSF53448">
    <property type="entry name" value="Nucleotide-diphospho-sugar transferases"/>
    <property type="match status" value="1"/>
</dbReference>
<reference evidence="11 12" key="1">
    <citation type="submission" date="2018-01" db="EMBL/GenBank/DDBJ databases">
        <title>Glutamicibacter soli strain NHPC-3 Whole genome sequence and assembly.</title>
        <authorList>
            <person name="Choudhury P."/>
            <person name="Gupta D."/>
            <person name="Sengupta K."/>
            <person name="Jawed A."/>
            <person name="Sultana N."/>
            <person name="Saha P."/>
        </authorList>
    </citation>
    <scope>NUCLEOTIDE SEQUENCE [LARGE SCALE GENOMIC DNA]</scope>
    <source>
        <strain evidence="11 12">NHPC-3</strain>
    </source>
</reference>
<evidence type="ECO:0000256" key="4">
    <source>
        <dbReference type="ARBA" id="ARBA00022679"/>
    </source>
</evidence>
<dbReference type="Gene3D" id="3.90.550.10">
    <property type="entry name" value="Spore Coat Polysaccharide Biosynthesis Protein SpsA, Chain A"/>
    <property type="match status" value="1"/>
</dbReference>
<dbReference type="InterPro" id="IPR029044">
    <property type="entry name" value="Nucleotide-diphossugar_trans"/>
</dbReference>
<evidence type="ECO:0000313" key="12">
    <source>
        <dbReference type="Proteomes" id="UP000252167"/>
    </source>
</evidence>
<evidence type="ECO:0000256" key="5">
    <source>
        <dbReference type="ARBA" id="ARBA00023136"/>
    </source>
</evidence>
<evidence type="ECO:0000256" key="1">
    <source>
        <dbReference type="ARBA" id="ARBA00004236"/>
    </source>
</evidence>
<keyword evidence="12" id="KW-1185">Reference proteome</keyword>
<evidence type="ECO:0000256" key="2">
    <source>
        <dbReference type="ARBA" id="ARBA00022475"/>
    </source>
</evidence>
<dbReference type="PANTHER" id="PTHR43646">
    <property type="entry name" value="GLYCOSYLTRANSFERASE"/>
    <property type="match status" value="1"/>
</dbReference>